<accession>V2X4Z1</accession>
<dbReference type="KEGG" id="mrr:Moror_8318"/>
<dbReference type="EMBL" id="AWSO01000150">
    <property type="protein sequence ID" value="ESK94208.1"/>
    <property type="molecule type" value="Genomic_DNA"/>
</dbReference>
<comment type="caution">
    <text evidence="1">The sequence shown here is derived from an EMBL/GenBank/DDBJ whole genome shotgun (WGS) entry which is preliminary data.</text>
</comment>
<proteinExistence type="predicted"/>
<reference evidence="1 2" key="1">
    <citation type="journal article" date="2014" name="BMC Genomics">
        <title>Genome and secretome analysis of the hemibiotrophic fungal pathogen, Moniliophthora roreri, which causes frosty pod rot disease of cacao: mechanisms of the biotrophic and necrotrophic phases.</title>
        <authorList>
            <person name="Meinhardt L.W."/>
            <person name="Costa G.G.L."/>
            <person name="Thomazella D.P.T."/>
            <person name="Teixeira P.J.P.L."/>
            <person name="Carazzolle M.F."/>
            <person name="Schuster S.C."/>
            <person name="Carlson J.E."/>
            <person name="Guiltinan M.J."/>
            <person name="Mieczkowski P."/>
            <person name="Farmer A."/>
            <person name="Ramaraj T."/>
            <person name="Crozier J."/>
            <person name="Davis R.E."/>
            <person name="Shao J."/>
            <person name="Melnick R.L."/>
            <person name="Pereira G.A.G."/>
            <person name="Bailey B.A."/>
        </authorList>
    </citation>
    <scope>NUCLEOTIDE SEQUENCE [LARGE SCALE GENOMIC DNA]</scope>
    <source>
        <strain evidence="1 2">MCA 2997</strain>
    </source>
</reference>
<organism evidence="1 2">
    <name type="scientific">Moniliophthora roreri (strain MCA 2997)</name>
    <name type="common">Cocoa frosty pod rot fungus</name>
    <name type="synonym">Crinipellis roreri</name>
    <dbReference type="NCBI Taxonomy" id="1381753"/>
    <lineage>
        <taxon>Eukaryota</taxon>
        <taxon>Fungi</taxon>
        <taxon>Dikarya</taxon>
        <taxon>Basidiomycota</taxon>
        <taxon>Agaricomycotina</taxon>
        <taxon>Agaricomycetes</taxon>
        <taxon>Agaricomycetidae</taxon>
        <taxon>Agaricales</taxon>
        <taxon>Marasmiineae</taxon>
        <taxon>Marasmiaceae</taxon>
        <taxon>Moniliophthora</taxon>
    </lineage>
</organism>
<evidence type="ECO:0000313" key="1">
    <source>
        <dbReference type="EMBL" id="ESK94208.1"/>
    </source>
</evidence>
<gene>
    <name evidence="1" type="ORF">Moror_8318</name>
</gene>
<dbReference type="Proteomes" id="UP000017559">
    <property type="component" value="Unassembled WGS sequence"/>
</dbReference>
<name>V2X4Z1_MONRO</name>
<dbReference type="HOGENOM" id="CLU_162870_0_0_1"/>
<sequence length="95" mass="10526">MTTNLDYSQNTYLAITLSSSNPSNIVSLHPALTHVGQVGQLKDVQMFSVPKTVWESNIGDEIKGILEGQKGRDEGVIRIDVQEMKQRVKRGGEEL</sequence>
<protein>
    <submittedName>
        <fullName evidence="1">Uncharacterized protein</fullName>
    </submittedName>
</protein>
<dbReference type="OrthoDB" id="2585179at2759"/>
<keyword evidence="2" id="KW-1185">Reference proteome</keyword>
<evidence type="ECO:0000313" key="2">
    <source>
        <dbReference type="Proteomes" id="UP000017559"/>
    </source>
</evidence>
<dbReference type="AlphaFoldDB" id="V2X4Z1"/>